<dbReference type="AlphaFoldDB" id="A0AAV4JIW2"/>
<evidence type="ECO:0000256" key="1">
    <source>
        <dbReference type="SAM" id="MobiDB-lite"/>
    </source>
</evidence>
<protein>
    <submittedName>
        <fullName evidence="2">Uncharacterized protein</fullName>
    </submittedName>
</protein>
<proteinExistence type="predicted"/>
<dbReference type="EMBL" id="BMAT01006851">
    <property type="protein sequence ID" value="GFS20952.1"/>
    <property type="molecule type" value="Genomic_DNA"/>
</dbReference>
<keyword evidence="3" id="KW-1185">Reference proteome</keyword>
<feature type="non-terminal residue" evidence="2">
    <location>
        <position position="51"/>
    </location>
</feature>
<evidence type="ECO:0000313" key="3">
    <source>
        <dbReference type="Proteomes" id="UP000762676"/>
    </source>
</evidence>
<dbReference type="Proteomes" id="UP000762676">
    <property type="component" value="Unassembled WGS sequence"/>
</dbReference>
<comment type="caution">
    <text evidence="2">The sequence shown here is derived from an EMBL/GenBank/DDBJ whole genome shotgun (WGS) entry which is preliminary data.</text>
</comment>
<feature type="region of interest" description="Disordered" evidence="1">
    <location>
        <begin position="1"/>
        <end position="28"/>
    </location>
</feature>
<gene>
    <name evidence="2" type="ORF">ElyMa_003326000</name>
</gene>
<reference evidence="2 3" key="1">
    <citation type="journal article" date="2021" name="Elife">
        <title>Chloroplast acquisition without the gene transfer in kleptoplastic sea slugs, Plakobranchus ocellatus.</title>
        <authorList>
            <person name="Maeda T."/>
            <person name="Takahashi S."/>
            <person name="Yoshida T."/>
            <person name="Shimamura S."/>
            <person name="Takaki Y."/>
            <person name="Nagai Y."/>
            <person name="Toyoda A."/>
            <person name="Suzuki Y."/>
            <person name="Arimoto A."/>
            <person name="Ishii H."/>
            <person name="Satoh N."/>
            <person name="Nishiyama T."/>
            <person name="Hasebe M."/>
            <person name="Maruyama T."/>
            <person name="Minagawa J."/>
            <person name="Obokata J."/>
            <person name="Shigenobu S."/>
        </authorList>
    </citation>
    <scope>NUCLEOTIDE SEQUENCE [LARGE SCALE GENOMIC DNA]</scope>
</reference>
<organism evidence="2 3">
    <name type="scientific">Elysia marginata</name>
    <dbReference type="NCBI Taxonomy" id="1093978"/>
    <lineage>
        <taxon>Eukaryota</taxon>
        <taxon>Metazoa</taxon>
        <taxon>Spiralia</taxon>
        <taxon>Lophotrochozoa</taxon>
        <taxon>Mollusca</taxon>
        <taxon>Gastropoda</taxon>
        <taxon>Heterobranchia</taxon>
        <taxon>Euthyneura</taxon>
        <taxon>Panpulmonata</taxon>
        <taxon>Sacoglossa</taxon>
        <taxon>Placobranchoidea</taxon>
        <taxon>Plakobranchidae</taxon>
        <taxon>Elysia</taxon>
    </lineage>
</organism>
<sequence length="51" mass="5711">MSRSLHKLQGSQFSPDPRNSAVAKYSRNQLRGPAKIAVTELQTDRGLQSER</sequence>
<name>A0AAV4JIW2_9GAST</name>
<accession>A0AAV4JIW2</accession>
<evidence type="ECO:0000313" key="2">
    <source>
        <dbReference type="EMBL" id="GFS20952.1"/>
    </source>
</evidence>